<keyword evidence="2" id="KW-1185">Reference proteome</keyword>
<evidence type="ECO:0000313" key="2">
    <source>
        <dbReference type="Proteomes" id="UP000027778"/>
    </source>
</evidence>
<accession>A0A073KNE1</accession>
<protein>
    <submittedName>
        <fullName evidence="1">Uncharacterized protein</fullName>
    </submittedName>
</protein>
<dbReference type="EMBL" id="JOTM01000011">
    <property type="protein sequence ID" value="KEK23893.1"/>
    <property type="molecule type" value="Genomic_DNA"/>
</dbReference>
<dbReference type="STRING" id="574375.AZF08_20515"/>
<name>A0A073KNE1_9BACI</name>
<sequence>MFSLFKKKVDKVVCSHKWHHLQDTYISANHMCDVDDACYIFCSKCEMQKLVIDSEWERIKKMQEIIDDEKPRYKFVLKITDSKTGNGSIVIVKGNDIKKVNKSTVIIDEVEMAFGVFEYIAEINAYSI</sequence>
<reference evidence="1 2" key="1">
    <citation type="submission" date="2014-06" db="EMBL/GenBank/DDBJ databases">
        <title>Draft genome sequence of Bacillus gaemokensis JCM 15801 (MCCC 1A00707).</title>
        <authorList>
            <person name="Lai Q."/>
            <person name="Liu Y."/>
            <person name="Shao Z."/>
        </authorList>
    </citation>
    <scope>NUCLEOTIDE SEQUENCE [LARGE SCALE GENOMIC DNA]</scope>
    <source>
        <strain evidence="1 2">JCM 15801</strain>
    </source>
</reference>
<proteinExistence type="predicted"/>
<dbReference type="RefSeq" id="WP_033674985.1">
    <property type="nucleotide sequence ID" value="NZ_JOTM01000011.1"/>
</dbReference>
<organism evidence="1 2">
    <name type="scientific">Bacillus gaemokensis</name>
    <dbReference type="NCBI Taxonomy" id="574375"/>
    <lineage>
        <taxon>Bacteria</taxon>
        <taxon>Bacillati</taxon>
        <taxon>Bacillota</taxon>
        <taxon>Bacilli</taxon>
        <taxon>Bacillales</taxon>
        <taxon>Bacillaceae</taxon>
        <taxon>Bacillus</taxon>
        <taxon>Bacillus cereus group</taxon>
    </lineage>
</organism>
<gene>
    <name evidence="1" type="ORF">BAGA_05480</name>
</gene>
<evidence type="ECO:0000313" key="1">
    <source>
        <dbReference type="EMBL" id="KEK23893.1"/>
    </source>
</evidence>
<comment type="caution">
    <text evidence="1">The sequence shown here is derived from an EMBL/GenBank/DDBJ whole genome shotgun (WGS) entry which is preliminary data.</text>
</comment>
<dbReference type="Proteomes" id="UP000027778">
    <property type="component" value="Unassembled WGS sequence"/>
</dbReference>
<dbReference type="AlphaFoldDB" id="A0A073KNE1"/>